<gene>
    <name evidence="1" type="ORF">TI39_contig451g00006</name>
</gene>
<keyword evidence="2" id="KW-1185">Reference proteome</keyword>
<sequence>MSSQHEQIRRSSRGPLDTNFHIALVRLSRAIIEEIGTLTEETETQLRQARNYSTGILQSGLPSFHLNEATDVTACRAYQLSLMEDIRRSYFALGSKINGVFDDPNDVVGGLGDSFAVLVGVYFELAVEIFELQENLAEHSDVTDEDALA</sequence>
<organism evidence="1 2">
    <name type="scientific">Zymoseptoria brevis</name>
    <dbReference type="NCBI Taxonomy" id="1047168"/>
    <lineage>
        <taxon>Eukaryota</taxon>
        <taxon>Fungi</taxon>
        <taxon>Dikarya</taxon>
        <taxon>Ascomycota</taxon>
        <taxon>Pezizomycotina</taxon>
        <taxon>Dothideomycetes</taxon>
        <taxon>Dothideomycetidae</taxon>
        <taxon>Mycosphaerellales</taxon>
        <taxon>Mycosphaerellaceae</taxon>
        <taxon>Zymoseptoria</taxon>
    </lineage>
</organism>
<accession>A0A0F4GL44</accession>
<protein>
    <submittedName>
        <fullName evidence="1">Uncharacterized protein</fullName>
    </submittedName>
</protein>
<evidence type="ECO:0000313" key="1">
    <source>
        <dbReference type="EMBL" id="KJX97948.1"/>
    </source>
</evidence>
<dbReference type="AlphaFoldDB" id="A0A0F4GL44"/>
<dbReference type="EMBL" id="LAFY01000443">
    <property type="protein sequence ID" value="KJX97948.1"/>
    <property type="molecule type" value="Genomic_DNA"/>
</dbReference>
<evidence type="ECO:0000313" key="2">
    <source>
        <dbReference type="Proteomes" id="UP000033647"/>
    </source>
</evidence>
<reference evidence="1 2" key="1">
    <citation type="submission" date="2015-03" db="EMBL/GenBank/DDBJ databases">
        <title>RNA-seq based gene annotation and comparative genomics of four Zymoseptoria species reveal species-specific pathogenicity related genes and transposable element activity.</title>
        <authorList>
            <person name="Grandaubert J."/>
            <person name="Bhattacharyya A."/>
            <person name="Stukenbrock E.H."/>
        </authorList>
    </citation>
    <scope>NUCLEOTIDE SEQUENCE [LARGE SCALE GENOMIC DNA]</scope>
    <source>
        <strain evidence="1 2">Zb18110</strain>
    </source>
</reference>
<proteinExistence type="predicted"/>
<comment type="caution">
    <text evidence="1">The sequence shown here is derived from an EMBL/GenBank/DDBJ whole genome shotgun (WGS) entry which is preliminary data.</text>
</comment>
<dbReference type="Proteomes" id="UP000033647">
    <property type="component" value="Unassembled WGS sequence"/>
</dbReference>
<name>A0A0F4GL44_9PEZI</name>